<dbReference type="SUPFAM" id="SSF46689">
    <property type="entry name" value="Homeodomain-like"/>
    <property type="match status" value="2"/>
</dbReference>
<dbReference type="Proteomes" id="UP000216013">
    <property type="component" value="Unassembled WGS sequence"/>
</dbReference>
<feature type="domain" description="HTH araC/xylS-type" evidence="5">
    <location>
        <begin position="165"/>
        <end position="263"/>
    </location>
</feature>
<dbReference type="Gene3D" id="1.10.10.60">
    <property type="entry name" value="Homeodomain-like"/>
    <property type="match status" value="2"/>
</dbReference>
<evidence type="ECO:0000256" key="2">
    <source>
        <dbReference type="ARBA" id="ARBA00023125"/>
    </source>
</evidence>
<sequence>MIEEHTNGLLLNRTTMLGERNWRDDDTYKLIFSPSGQAAYRFQKHNMELSDGEAMLLNPHEIHKQLRHTSEKWIVELQPAFVTELAEELSGSTVDPMFALVVCKHPLLQQWFSTTHLYWRMAATEKERALWLENSWIQIAMVLLRLVPGSHSDKWDIKGYEPTVHVVLDALKQSYQQDWTLDNMVQLTQLGKYQFSHLFKKETGLSPYSWLQIYRVIQSQKLLRQTDDSILSIAMQVGFKNVSSYHAVFRRIYGQTPGLFRKNIPNI</sequence>
<protein>
    <recommendedName>
        <fullName evidence="5">HTH araC/xylS-type domain-containing protein</fullName>
    </recommendedName>
</protein>
<keyword evidence="1" id="KW-0805">Transcription regulation</keyword>
<dbReference type="PANTHER" id="PTHR46796">
    <property type="entry name" value="HTH-TYPE TRANSCRIPTIONAL ACTIVATOR RHAS-RELATED"/>
    <property type="match status" value="1"/>
</dbReference>
<dbReference type="InterPro" id="IPR037923">
    <property type="entry name" value="HTH-like"/>
</dbReference>
<dbReference type="Pfam" id="PF12833">
    <property type="entry name" value="HTH_18"/>
    <property type="match status" value="1"/>
</dbReference>
<dbReference type="RefSeq" id="WP_095261610.1">
    <property type="nucleotide sequence ID" value="NZ_NPBV01000032.1"/>
</dbReference>
<gene>
    <name evidence="6" type="ORF">CHH64_17645</name>
</gene>
<dbReference type="SMART" id="SM00342">
    <property type="entry name" value="HTH_ARAC"/>
    <property type="match status" value="1"/>
</dbReference>
<dbReference type="PROSITE" id="PS00041">
    <property type="entry name" value="HTH_ARAC_FAMILY_1"/>
    <property type="match status" value="1"/>
</dbReference>
<dbReference type="EMBL" id="NPBV01000032">
    <property type="protein sequence ID" value="PAD19723.1"/>
    <property type="molecule type" value="Genomic_DNA"/>
</dbReference>
<proteinExistence type="predicted"/>
<evidence type="ECO:0000256" key="1">
    <source>
        <dbReference type="ARBA" id="ARBA00023015"/>
    </source>
</evidence>
<accession>A0A268A6H1</accession>
<dbReference type="InterPro" id="IPR003313">
    <property type="entry name" value="AraC-bd"/>
</dbReference>
<evidence type="ECO:0000259" key="5">
    <source>
        <dbReference type="PROSITE" id="PS01124"/>
    </source>
</evidence>
<dbReference type="InterPro" id="IPR018062">
    <property type="entry name" value="HTH_AraC-typ_CS"/>
</dbReference>
<name>A0A268A6H1_9BACI</name>
<dbReference type="SUPFAM" id="SSF51215">
    <property type="entry name" value="Regulatory protein AraC"/>
    <property type="match status" value="1"/>
</dbReference>
<evidence type="ECO:0000256" key="4">
    <source>
        <dbReference type="ARBA" id="ARBA00023163"/>
    </source>
</evidence>
<organism evidence="6 7">
    <name type="scientific">Terribacillus saccharophilus</name>
    <dbReference type="NCBI Taxonomy" id="361277"/>
    <lineage>
        <taxon>Bacteria</taxon>
        <taxon>Bacillati</taxon>
        <taxon>Bacillota</taxon>
        <taxon>Bacilli</taxon>
        <taxon>Bacillales</taxon>
        <taxon>Bacillaceae</taxon>
        <taxon>Terribacillus</taxon>
    </lineage>
</organism>
<dbReference type="InterPro" id="IPR009057">
    <property type="entry name" value="Homeodomain-like_sf"/>
</dbReference>
<evidence type="ECO:0000313" key="6">
    <source>
        <dbReference type="EMBL" id="PAD19723.1"/>
    </source>
</evidence>
<dbReference type="AlphaFoldDB" id="A0A268A6H1"/>
<evidence type="ECO:0000313" key="7">
    <source>
        <dbReference type="Proteomes" id="UP000216013"/>
    </source>
</evidence>
<comment type="caution">
    <text evidence="6">The sequence shown here is derived from an EMBL/GenBank/DDBJ whole genome shotgun (WGS) entry which is preliminary data.</text>
</comment>
<dbReference type="GO" id="GO:0003700">
    <property type="term" value="F:DNA-binding transcription factor activity"/>
    <property type="evidence" value="ECO:0007669"/>
    <property type="project" value="InterPro"/>
</dbReference>
<keyword evidence="4" id="KW-0804">Transcription</keyword>
<dbReference type="GO" id="GO:0043565">
    <property type="term" value="F:sequence-specific DNA binding"/>
    <property type="evidence" value="ECO:0007669"/>
    <property type="project" value="InterPro"/>
</dbReference>
<dbReference type="Pfam" id="PF02311">
    <property type="entry name" value="AraC_binding"/>
    <property type="match status" value="1"/>
</dbReference>
<reference evidence="6 7" key="1">
    <citation type="submission" date="2017-07" db="EMBL/GenBank/DDBJ databases">
        <title>Isolation and whole genome analysis of endospore-forming bacteria from heroin.</title>
        <authorList>
            <person name="Kalinowski J."/>
            <person name="Ahrens B."/>
            <person name="Al-Dilaimi A."/>
            <person name="Winkler A."/>
            <person name="Wibberg D."/>
            <person name="Schleenbecker U."/>
            <person name="Ruckert C."/>
            <person name="Wolfel R."/>
            <person name="Grass G."/>
        </authorList>
    </citation>
    <scope>NUCLEOTIDE SEQUENCE [LARGE SCALE GENOMIC DNA]</scope>
    <source>
        <strain evidence="6 7">7528</strain>
    </source>
</reference>
<dbReference type="InterPro" id="IPR050204">
    <property type="entry name" value="AraC_XylS_family_regulators"/>
</dbReference>
<keyword evidence="2" id="KW-0238">DNA-binding</keyword>
<keyword evidence="3" id="KW-0010">Activator</keyword>
<evidence type="ECO:0000256" key="3">
    <source>
        <dbReference type="ARBA" id="ARBA00023159"/>
    </source>
</evidence>
<dbReference type="InterPro" id="IPR018060">
    <property type="entry name" value="HTH_AraC"/>
</dbReference>
<dbReference type="PROSITE" id="PS01124">
    <property type="entry name" value="HTH_ARAC_FAMILY_2"/>
    <property type="match status" value="1"/>
</dbReference>